<keyword evidence="3" id="KW-0206">Cytoskeleton</keyword>
<accession>A0AAW1THH1</accession>
<evidence type="ECO:0000313" key="8">
    <source>
        <dbReference type="EMBL" id="KAK9869059.1"/>
    </source>
</evidence>
<comment type="caution">
    <text evidence="8">The sequence shown here is derived from an EMBL/GenBank/DDBJ whole genome shotgun (WGS) entry which is preliminary data.</text>
</comment>
<evidence type="ECO:0000256" key="1">
    <source>
        <dbReference type="ARBA" id="ARBA00004430"/>
    </source>
</evidence>
<comment type="subcellular location">
    <subcellularLocation>
        <location evidence="1">Cytoplasm</location>
        <location evidence="1">Cytoskeleton</location>
        <location evidence="1">Cilium axoneme</location>
    </subcellularLocation>
</comment>
<dbReference type="InterPro" id="IPR015915">
    <property type="entry name" value="Kelch-typ_b-propeller"/>
</dbReference>
<dbReference type="InterPro" id="IPR056290">
    <property type="entry name" value="CEPT76/DRC7_peptidase-like_dom"/>
</dbReference>
<dbReference type="Pfam" id="PF24656">
    <property type="entry name" value="CEPT76_peptidase"/>
    <property type="match status" value="1"/>
</dbReference>
<proteinExistence type="predicted"/>
<feature type="domain" description="Dynein regulatory complex subunit 7 C-terminal" evidence="7">
    <location>
        <begin position="1325"/>
        <end position="1429"/>
    </location>
</feature>
<dbReference type="Gene3D" id="2.120.10.80">
    <property type="entry name" value="Kelch-type beta propeller"/>
    <property type="match status" value="1"/>
</dbReference>
<dbReference type="GO" id="GO:0005930">
    <property type="term" value="C:axoneme"/>
    <property type="evidence" value="ECO:0007669"/>
    <property type="project" value="UniProtKB-SubCell"/>
</dbReference>
<evidence type="ECO:0000256" key="2">
    <source>
        <dbReference type="ARBA" id="ARBA00022490"/>
    </source>
</evidence>
<dbReference type="Pfam" id="PF24667">
    <property type="entry name" value="MORN_DRC7"/>
    <property type="match status" value="1"/>
</dbReference>
<dbReference type="InterPro" id="IPR033551">
    <property type="entry name" value="DRC7/lobo"/>
</dbReference>
<dbReference type="Pfam" id="PF24681">
    <property type="entry name" value="Kelch_KLHDC2_KLHL20_DRC7"/>
    <property type="match status" value="1"/>
</dbReference>
<dbReference type="PANTHER" id="PTHR35249:SF2">
    <property type="entry name" value="DYNEIN REGULATORY COMPLEX SUBUNIT 7"/>
    <property type="match status" value="1"/>
</dbReference>
<dbReference type="Gene3D" id="3.80.10.10">
    <property type="entry name" value="Ribonuclease Inhibitor"/>
    <property type="match status" value="1"/>
</dbReference>
<dbReference type="EMBL" id="JALJOV010000002">
    <property type="protein sequence ID" value="KAK9869059.1"/>
    <property type="molecule type" value="Genomic_DNA"/>
</dbReference>
<feature type="domain" description="Dynein regulatory complex subunit 7 MORN" evidence="6">
    <location>
        <begin position="1013"/>
        <end position="1231"/>
    </location>
</feature>
<dbReference type="PANTHER" id="PTHR35249">
    <property type="entry name" value="DYNEIN REGULATORY COMPLEX SUBUNIT 7"/>
    <property type="match status" value="1"/>
</dbReference>
<sequence>MAKTLELYRERLEESKQSFKFNAGYAGLDVLPSDFLQVLKKFNPHVLELELSSNKLTELPLELSDLKQIRVIRLKYNNLVRLPDLLPSWQRLEVVDLCGNQLVNVDPVILARLTSVRELDLSGNMLRLGCANNMLRRIPSSMGQMKILKEFDLRYNDLESAYKKKSEEGLSRLLGFLREIEEREQQEEIERLRPVGIQVGGLYMEYRCKADQNQVSTDEQGKQVVLDNRCWVRTGHSLTQSASLILVFGGTAIRDGARSNEVFWMTTERMEWHLQMTFGDSPVPRDLHAAVFDATSNRLVVFGGRNAAGKRLNDVWYLDVSTWKWHKPQTEGSAPSPRTGAAAVGAEGQMYVFGGQAHGMRLNDLHLLDLQTWRWDQLITVNTGPSPRQLPALALCGTQMYVHGGKNNFVLDDLWILNLIKKEWSEIIVGNQSPAPARQMHIMDMFSDQLYIFGGSDDLGGISDRLYTIKLPYGSMTVLQRPDWVEISMELDQGRLRSSTFSDGKLSILEIGHNAYSGSEKGAVSWDLFKTARLADLQVKPRSIAVKGADNAKKLRLEHALALPVSKHPIAAVQQSSKELKMFDHIRAFSSIFKELYPQRRQLFILPQNEAGIQKFVCTTIRPTQLAQLSVNSWKGASEFVARYFAFEPLQNPLQPPAFLPSPAAVIEWQGGDSFDIANVLTSLLIGVGYDAYMVMGYATPGAVNCDQTQVSCPFSITATLEGSEGCASKSRGRLDERKKPSKYALRPQTTPTAFTKALQQEDFVTTSTLASQLDLSAGVQDLPLPETQQQQEAGKTCLVHAWVLVLPGKREVTEGFFIEATTGQQYPLTRSPYNGVEFVWNHQNYWICMQMPQSHSDSRADPATISYNFQDTLAWEPLLDPGISGPSQEVQTVIDNDTGSSMSGQSAAISMRSTMPRPAPSLMTGKSRGSMAVRISTAGSSTENNVGLYKRTASMASSIAGPTSRMSVAMPLAAAAEAEAEAPFEASVMPDMPSSWVTKLRFSQEMMDMRCPKGIRTIQYWRCQHEMFAVFGETSRWDGLAERLTIYQAGPDRIAEEIREYFFRRKDRLQMRRVKVLSGSSIEQFESGAGPCMLEALALTSNKERVMTFKSAARADGLVAREQLLGESMTETFQGRQDQLVLRKCKYLPDMGTGDSERVRKDQRLDDQLPINRISLHYARGSGRHEQVSKAKISIFVQAKYISIRFHSTVDSLLPGADILLEDSNPKQHSGSSNAVSAAHEAFHKLDGSITDYVQAVRDSEREAREILATRERQEADIKLATPFYDITREVSLEDDDEPEEEVVAKSEYIAPYLPPGGIAALTTRQQALELREQCLQGLKDRLVERANIIAARKDMEILQLNKRQASFARDRTQMTREEEEQHELDMADVEMRIHILDKRLQHHEERALQKYRFLDERLKSDARLRPLLLLPA</sequence>
<name>A0AAW1THH1_9CHLO</name>
<feature type="region of interest" description="Disordered" evidence="4">
    <location>
        <begin position="910"/>
        <end position="929"/>
    </location>
</feature>
<gene>
    <name evidence="8" type="ORF">WJX84_011534</name>
</gene>
<evidence type="ECO:0000256" key="4">
    <source>
        <dbReference type="SAM" id="MobiDB-lite"/>
    </source>
</evidence>
<evidence type="ECO:0000259" key="5">
    <source>
        <dbReference type="Pfam" id="PF24656"/>
    </source>
</evidence>
<dbReference type="GO" id="GO:0048870">
    <property type="term" value="P:cell motility"/>
    <property type="evidence" value="ECO:0007669"/>
    <property type="project" value="TreeGrafter"/>
</dbReference>
<dbReference type="InterPro" id="IPR001611">
    <property type="entry name" value="Leu-rich_rpt"/>
</dbReference>
<keyword evidence="9" id="KW-1185">Reference proteome</keyword>
<evidence type="ECO:0000313" key="9">
    <source>
        <dbReference type="Proteomes" id="UP001485043"/>
    </source>
</evidence>
<protein>
    <submittedName>
        <fullName evidence="8">Uncharacterized protein</fullName>
    </submittedName>
</protein>
<evidence type="ECO:0000259" key="7">
    <source>
        <dbReference type="Pfam" id="PF24671"/>
    </source>
</evidence>
<dbReference type="InterPro" id="IPR056292">
    <property type="entry name" value="DRC7_C"/>
</dbReference>
<dbReference type="Pfam" id="PF24671">
    <property type="entry name" value="DRC7_C"/>
    <property type="match status" value="1"/>
</dbReference>
<feature type="domain" description="CEP76/DRC7 peptidase-like" evidence="5">
    <location>
        <begin position="800"/>
        <end position="879"/>
    </location>
</feature>
<dbReference type="InterPro" id="IPR056291">
    <property type="entry name" value="MORN_DRC7"/>
</dbReference>
<dbReference type="SUPFAM" id="SSF117281">
    <property type="entry name" value="Kelch motif"/>
    <property type="match status" value="1"/>
</dbReference>
<dbReference type="Pfam" id="PF13855">
    <property type="entry name" value="LRR_8"/>
    <property type="match status" value="1"/>
</dbReference>
<dbReference type="SUPFAM" id="SSF52058">
    <property type="entry name" value="L domain-like"/>
    <property type="match status" value="1"/>
</dbReference>
<dbReference type="InterPro" id="IPR032675">
    <property type="entry name" value="LRR_dom_sf"/>
</dbReference>
<dbReference type="Proteomes" id="UP001485043">
    <property type="component" value="Unassembled WGS sequence"/>
</dbReference>
<keyword evidence="2" id="KW-0963">Cytoplasm</keyword>
<evidence type="ECO:0000256" key="3">
    <source>
        <dbReference type="ARBA" id="ARBA00023212"/>
    </source>
</evidence>
<organism evidence="8 9">
    <name type="scientific">Apatococcus fuscideae</name>
    <dbReference type="NCBI Taxonomy" id="2026836"/>
    <lineage>
        <taxon>Eukaryota</taxon>
        <taxon>Viridiplantae</taxon>
        <taxon>Chlorophyta</taxon>
        <taxon>core chlorophytes</taxon>
        <taxon>Trebouxiophyceae</taxon>
        <taxon>Chlorellales</taxon>
        <taxon>Chlorellaceae</taxon>
        <taxon>Apatococcus</taxon>
    </lineage>
</organism>
<evidence type="ECO:0000259" key="6">
    <source>
        <dbReference type="Pfam" id="PF24667"/>
    </source>
</evidence>
<reference evidence="8 9" key="1">
    <citation type="journal article" date="2024" name="Nat. Commun.">
        <title>Phylogenomics reveals the evolutionary origins of lichenization in chlorophyte algae.</title>
        <authorList>
            <person name="Puginier C."/>
            <person name="Libourel C."/>
            <person name="Otte J."/>
            <person name="Skaloud P."/>
            <person name="Haon M."/>
            <person name="Grisel S."/>
            <person name="Petersen M."/>
            <person name="Berrin J.G."/>
            <person name="Delaux P.M."/>
            <person name="Dal Grande F."/>
            <person name="Keller J."/>
        </authorList>
    </citation>
    <scope>NUCLEOTIDE SEQUENCE [LARGE SCALE GENOMIC DNA]</scope>
    <source>
        <strain evidence="8 9">SAG 2523</strain>
    </source>
</reference>
<dbReference type="GO" id="GO:0031514">
    <property type="term" value="C:motile cilium"/>
    <property type="evidence" value="ECO:0007669"/>
    <property type="project" value="TreeGrafter"/>
</dbReference>